<evidence type="ECO:0000313" key="1">
    <source>
        <dbReference type="EMBL" id="KAH7833030.1"/>
    </source>
</evidence>
<sequence length="382" mass="42048">MYSLCLAYIADVYRGGFSHLVVRIRFTYCCYKVLSDVVVRGFGSEIVLEVSQVERAVGFGGSNGSGAGLCSNSASCSISKGEGLAEFHSKCSNSIVGGVVGFGGSSGSFGGLSFDGGSCSMSKRKGLAEFHSEWRLEVEKERDLLPMFCEHRDRPLLSDGSCHLIKEVNQKFEGGEIEFRDSLANFNNVHTCGVANLSTRHSRVSSSLIGRLVSDDIRTTPPKRARDVVTDLKGLYGVDVLYKWACSSVKKGKSEAFGDYAASYDDLRWFGEAVRNFDPGSVFNIELNFKGCLLSASVKDGNRGRHLPVTQLVDCIRLKMMEQMCFRREIAAKWHHVICPKMDEALANAFQESKSWEVKFSLSDVLEVLCDPSVLLDIGRRT</sequence>
<proteinExistence type="predicted"/>
<reference evidence="1 2" key="1">
    <citation type="journal article" date="2021" name="Hortic Res">
        <title>High-quality reference genome and annotation aids understanding of berry development for evergreen blueberry (Vaccinium darrowii).</title>
        <authorList>
            <person name="Yu J."/>
            <person name="Hulse-Kemp A.M."/>
            <person name="Babiker E."/>
            <person name="Staton M."/>
        </authorList>
    </citation>
    <scope>NUCLEOTIDE SEQUENCE [LARGE SCALE GENOMIC DNA]</scope>
    <source>
        <strain evidence="2">cv. NJ 8807/NJ 8810</strain>
        <tissue evidence="1">Young leaf</tissue>
    </source>
</reference>
<accession>A0ACB7WXI5</accession>
<evidence type="ECO:0000313" key="2">
    <source>
        <dbReference type="Proteomes" id="UP000828048"/>
    </source>
</evidence>
<name>A0ACB7WXI5_9ERIC</name>
<comment type="caution">
    <text evidence="1">The sequence shown here is derived from an EMBL/GenBank/DDBJ whole genome shotgun (WGS) entry which is preliminary data.</text>
</comment>
<dbReference type="Proteomes" id="UP000828048">
    <property type="component" value="Chromosome 2"/>
</dbReference>
<keyword evidence="2" id="KW-1185">Reference proteome</keyword>
<organism evidence="1 2">
    <name type="scientific">Vaccinium darrowii</name>
    <dbReference type="NCBI Taxonomy" id="229202"/>
    <lineage>
        <taxon>Eukaryota</taxon>
        <taxon>Viridiplantae</taxon>
        <taxon>Streptophyta</taxon>
        <taxon>Embryophyta</taxon>
        <taxon>Tracheophyta</taxon>
        <taxon>Spermatophyta</taxon>
        <taxon>Magnoliopsida</taxon>
        <taxon>eudicotyledons</taxon>
        <taxon>Gunneridae</taxon>
        <taxon>Pentapetalae</taxon>
        <taxon>asterids</taxon>
        <taxon>Ericales</taxon>
        <taxon>Ericaceae</taxon>
        <taxon>Vaccinioideae</taxon>
        <taxon>Vaccinieae</taxon>
        <taxon>Vaccinium</taxon>
    </lineage>
</organism>
<dbReference type="EMBL" id="CM037152">
    <property type="protein sequence ID" value="KAH7833030.1"/>
    <property type="molecule type" value="Genomic_DNA"/>
</dbReference>
<protein>
    <submittedName>
        <fullName evidence="1">Uncharacterized protein</fullName>
    </submittedName>
</protein>
<gene>
    <name evidence="1" type="ORF">Vadar_002492</name>
</gene>